<evidence type="ECO:0000313" key="2">
    <source>
        <dbReference type="WBParaSite" id="RSKR_0000078800.1"/>
    </source>
</evidence>
<evidence type="ECO:0000313" key="1">
    <source>
        <dbReference type="Proteomes" id="UP000095286"/>
    </source>
</evidence>
<dbReference type="WBParaSite" id="RSKR_0000078800.1">
    <property type="protein sequence ID" value="RSKR_0000078800.1"/>
    <property type="gene ID" value="RSKR_0000078800"/>
</dbReference>
<accession>A0AC35THW9</accession>
<proteinExistence type="predicted"/>
<protein>
    <submittedName>
        <fullName evidence="2">KIAA0040</fullName>
    </submittedName>
</protein>
<organism evidence="1 2">
    <name type="scientific">Rhabditophanes sp. KR3021</name>
    <dbReference type="NCBI Taxonomy" id="114890"/>
    <lineage>
        <taxon>Eukaryota</taxon>
        <taxon>Metazoa</taxon>
        <taxon>Ecdysozoa</taxon>
        <taxon>Nematoda</taxon>
        <taxon>Chromadorea</taxon>
        <taxon>Rhabditida</taxon>
        <taxon>Tylenchina</taxon>
        <taxon>Panagrolaimomorpha</taxon>
        <taxon>Strongyloidoidea</taxon>
        <taxon>Alloionematidae</taxon>
        <taxon>Rhabditophanes</taxon>
    </lineage>
</organism>
<sequence>METAEEKETKNIFILGVGVLCLWIIVIFICASPQLLKKCQSKKWCCCSNLKETTNHEEKIKAAQERVRSASKSFLSHQIAGFPSAILLQQVMGNTAGIYSDVIVEVC</sequence>
<reference evidence="2" key="1">
    <citation type="submission" date="2016-11" db="UniProtKB">
        <authorList>
            <consortium name="WormBaseParasite"/>
        </authorList>
    </citation>
    <scope>IDENTIFICATION</scope>
    <source>
        <strain evidence="2">KR3021</strain>
    </source>
</reference>
<dbReference type="Proteomes" id="UP000095286">
    <property type="component" value="Unplaced"/>
</dbReference>
<name>A0AC35THW9_9BILA</name>